<proteinExistence type="predicted"/>
<evidence type="ECO:0000313" key="4">
    <source>
        <dbReference type="Proteomes" id="UP000287033"/>
    </source>
</evidence>
<dbReference type="Proteomes" id="UP000287033">
    <property type="component" value="Unassembled WGS sequence"/>
</dbReference>
<reference evidence="3 4" key="1">
    <citation type="journal article" date="2018" name="Nat. Ecol. Evol.">
        <title>Shark genomes provide insights into elasmobranch evolution and the origin of vertebrates.</title>
        <authorList>
            <person name="Hara Y"/>
            <person name="Yamaguchi K"/>
            <person name="Onimaru K"/>
            <person name="Kadota M"/>
            <person name="Koyanagi M"/>
            <person name="Keeley SD"/>
            <person name="Tatsumi K"/>
            <person name="Tanaka K"/>
            <person name="Motone F"/>
            <person name="Kageyama Y"/>
            <person name="Nozu R"/>
            <person name="Adachi N"/>
            <person name="Nishimura O"/>
            <person name="Nakagawa R"/>
            <person name="Tanegashima C"/>
            <person name="Kiyatake I"/>
            <person name="Matsumoto R"/>
            <person name="Murakumo K"/>
            <person name="Nishida K"/>
            <person name="Terakita A"/>
            <person name="Kuratani S"/>
            <person name="Sato K"/>
            <person name="Hyodo S Kuraku.S."/>
        </authorList>
    </citation>
    <scope>NUCLEOTIDE SEQUENCE [LARGE SCALE GENOMIC DNA]</scope>
</reference>
<protein>
    <submittedName>
        <fullName evidence="3">Uncharacterized protein</fullName>
    </submittedName>
</protein>
<gene>
    <name evidence="3" type="ORF">chiPu_0024631</name>
</gene>
<organism evidence="3 4">
    <name type="scientific">Chiloscyllium punctatum</name>
    <name type="common">Brownbanded bambooshark</name>
    <name type="synonym">Hemiscyllium punctatum</name>
    <dbReference type="NCBI Taxonomy" id="137246"/>
    <lineage>
        <taxon>Eukaryota</taxon>
        <taxon>Metazoa</taxon>
        <taxon>Chordata</taxon>
        <taxon>Craniata</taxon>
        <taxon>Vertebrata</taxon>
        <taxon>Chondrichthyes</taxon>
        <taxon>Elasmobranchii</taxon>
        <taxon>Galeomorphii</taxon>
        <taxon>Galeoidea</taxon>
        <taxon>Orectolobiformes</taxon>
        <taxon>Hemiscylliidae</taxon>
        <taxon>Chiloscyllium</taxon>
    </lineage>
</organism>
<dbReference type="EMBL" id="BEZZ01043223">
    <property type="protein sequence ID" value="GCC40841.1"/>
    <property type="molecule type" value="Genomic_DNA"/>
</dbReference>
<keyword evidence="2" id="KW-0732">Signal</keyword>
<dbReference type="AlphaFoldDB" id="A0A401TDX1"/>
<feature type="signal peptide" evidence="2">
    <location>
        <begin position="1"/>
        <end position="24"/>
    </location>
</feature>
<evidence type="ECO:0000256" key="1">
    <source>
        <dbReference type="SAM" id="MobiDB-lite"/>
    </source>
</evidence>
<evidence type="ECO:0000313" key="3">
    <source>
        <dbReference type="EMBL" id="GCC40841.1"/>
    </source>
</evidence>
<feature type="chain" id="PRO_5019179282" evidence="2">
    <location>
        <begin position="25"/>
        <end position="97"/>
    </location>
</feature>
<feature type="region of interest" description="Disordered" evidence="1">
    <location>
        <begin position="59"/>
        <end position="82"/>
    </location>
</feature>
<keyword evidence="4" id="KW-1185">Reference proteome</keyword>
<evidence type="ECO:0000256" key="2">
    <source>
        <dbReference type="SAM" id="SignalP"/>
    </source>
</evidence>
<feature type="compositionally biased region" description="Polar residues" evidence="1">
    <location>
        <begin position="59"/>
        <end position="77"/>
    </location>
</feature>
<accession>A0A401TDX1</accession>
<sequence>MRRNGPRLTVISAKLLATFSLKSSLPVENPGLTGFHDEFGPTAEYKGIGSSIRTALRSLTKTPSLSQSNPTQANGNDQAPVPHPPFLTILGMLSLGF</sequence>
<comment type="caution">
    <text evidence="3">The sequence shown here is derived from an EMBL/GenBank/DDBJ whole genome shotgun (WGS) entry which is preliminary data.</text>
</comment>
<name>A0A401TDX1_CHIPU</name>